<feature type="region of interest" description="Disordered" evidence="1">
    <location>
        <begin position="300"/>
        <end position="335"/>
    </location>
</feature>
<evidence type="ECO:0000256" key="1">
    <source>
        <dbReference type="SAM" id="MobiDB-lite"/>
    </source>
</evidence>
<sequence length="335" mass="37774">MNSAEPILTRVEPRHSPVEEEEGSGDVEPASSHCIIRTRFREAEFQRAPSAASRRKTELTPCHPVIAGKLRDERPRGAREFNENAAQLVIDTHRERARLAADGGAARSNLMNLLNFDFKPGPATDLGPDGIPDRNPPSSPSHSLYWLTVTWAQGSMQLQPNGEHDVDPVKARTWPSFSSLFRNPWRIGRDDSLQRRSIRHHIHQDCDTPILRFGVLEVGAHYGTSFRDKNKCTLYKVCIRPVMTYAAPVFAHANPKALYQLQDMSKSSSTQLLTIPTHYYKQPYPTSLLHIISSEGHGMSFQTHRTNSPLRSKANKHKQRHDRTLGTDTSPTLRP</sequence>
<feature type="region of interest" description="Disordered" evidence="1">
    <location>
        <begin position="1"/>
        <end position="30"/>
    </location>
</feature>
<dbReference type="AlphaFoldDB" id="A0A4C1SCM2"/>
<protein>
    <submittedName>
        <fullName evidence="2">Uncharacterized protein</fullName>
    </submittedName>
</protein>
<name>A0A4C1SCM2_EUMVA</name>
<dbReference type="OrthoDB" id="7483197at2759"/>
<gene>
    <name evidence="2" type="ORF">EVAR_70477_1</name>
</gene>
<accession>A0A4C1SCM2</accession>
<feature type="compositionally biased region" description="Polar residues" evidence="1">
    <location>
        <begin position="300"/>
        <end position="310"/>
    </location>
</feature>
<organism evidence="2 3">
    <name type="scientific">Eumeta variegata</name>
    <name type="common">Bagworm moth</name>
    <name type="synonym">Eumeta japonica</name>
    <dbReference type="NCBI Taxonomy" id="151549"/>
    <lineage>
        <taxon>Eukaryota</taxon>
        <taxon>Metazoa</taxon>
        <taxon>Ecdysozoa</taxon>
        <taxon>Arthropoda</taxon>
        <taxon>Hexapoda</taxon>
        <taxon>Insecta</taxon>
        <taxon>Pterygota</taxon>
        <taxon>Neoptera</taxon>
        <taxon>Endopterygota</taxon>
        <taxon>Lepidoptera</taxon>
        <taxon>Glossata</taxon>
        <taxon>Ditrysia</taxon>
        <taxon>Tineoidea</taxon>
        <taxon>Psychidae</taxon>
        <taxon>Oiketicinae</taxon>
        <taxon>Eumeta</taxon>
    </lineage>
</organism>
<proteinExistence type="predicted"/>
<feature type="compositionally biased region" description="Polar residues" evidence="1">
    <location>
        <begin position="326"/>
        <end position="335"/>
    </location>
</feature>
<dbReference type="Proteomes" id="UP000299102">
    <property type="component" value="Unassembled WGS sequence"/>
</dbReference>
<comment type="caution">
    <text evidence="2">The sequence shown here is derived from an EMBL/GenBank/DDBJ whole genome shotgun (WGS) entry which is preliminary data.</text>
</comment>
<evidence type="ECO:0000313" key="3">
    <source>
        <dbReference type="Proteomes" id="UP000299102"/>
    </source>
</evidence>
<evidence type="ECO:0000313" key="2">
    <source>
        <dbReference type="EMBL" id="GBO99928.1"/>
    </source>
</evidence>
<dbReference type="EMBL" id="BGZK01003322">
    <property type="protein sequence ID" value="GBO99928.1"/>
    <property type="molecule type" value="Genomic_DNA"/>
</dbReference>
<reference evidence="2 3" key="1">
    <citation type="journal article" date="2019" name="Commun. Biol.">
        <title>The bagworm genome reveals a unique fibroin gene that provides high tensile strength.</title>
        <authorList>
            <person name="Kono N."/>
            <person name="Nakamura H."/>
            <person name="Ohtoshi R."/>
            <person name="Tomita M."/>
            <person name="Numata K."/>
            <person name="Arakawa K."/>
        </authorList>
    </citation>
    <scope>NUCLEOTIDE SEQUENCE [LARGE SCALE GENOMIC DNA]</scope>
</reference>
<keyword evidence="3" id="KW-1185">Reference proteome</keyword>